<dbReference type="InParanoid" id="E1ZQ43"/>
<evidence type="ECO:0000313" key="7">
    <source>
        <dbReference type="Proteomes" id="UP000008141"/>
    </source>
</evidence>
<comment type="similarity">
    <text evidence="1 2">Belongs to the glycosyltransferase 77 family.</text>
</comment>
<dbReference type="InterPro" id="IPR053250">
    <property type="entry name" value="Glycosyltransferase_77"/>
</dbReference>
<dbReference type="Proteomes" id="UP000008141">
    <property type="component" value="Unassembled WGS sequence"/>
</dbReference>
<evidence type="ECO:0000313" key="6">
    <source>
        <dbReference type="EMBL" id="EFN52091.1"/>
    </source>
</evidence>
<evidence type="ECO:0000256" key="2">
    <source>
        <dbReference type="RuleBase" id="RU363055"/>
    </source>
</evidence>
<keyword evidence="2" id="KW-0333">Golgi apparatus</keyword>
<dbReference type="AlphaFoldDB" id="E1ZQ43"/>
<keyword evidence="2" id="KW-0328">Glycosyltransferase</keyword>
<evidence type="ECO:0000259" key="5">
    <source>
        <dbReference type="Pfam" id="PF03407"/>
    </source>
</evidence>
<reference evidence="6 7" key="1">
    <citation type="journal article" date="2010" name="Plant Cell">
        <title>The Chlorella variabilis NC64A genome reveals adaptation to photosymbiosis, coevolution with viruses, and cryptic sex.</title>
        <authorList>
            <person name="Blanc G."/>
            <person name="Duncan G."/>
            <person name="Agarkova I."/>
            <person name="Borodovsky M."/>
            <person name="Gurnon J."/>
            <person name="Kuo A."/>
            <person name="Lindquist E."/>
            <person name="Lucas S."/>
            <person name="Pangilinan J."/>
            <person name="Polle J."/>
            <person name="Salamov A."/>
            <person name="Terry A."/>
            <person name="Yamada T."/>
            <person name="Dunigan D.D."/>
            <person name="Grigoriev I.V."/>
            <person name="Claverie J.M."/>
            <person name="Van Etten J.L."/>
        </authorList>
    </citation>
    <scope>NUCLEOTIDE SEQUENCE [LARGE SCALE GENOMIC DNA]</scope>
    <source>
        <strain evidence="6 7">NC64A</strain>
    </source>
</reference>
<dbReference type="GO" id="GO:0052636">
    <property type="term" value="F:arabinosyltransferase activity"/>
    <property type="evidence" value="ECO:0007669"/>
    <property type="project" value="TreeGrafter"/>
</dbReference>
<dbReference type="EC" id="2.4.2.-" evidence="2"/>
<dbReference type="InterPro" id="IPR005069">
    <property type="entry name" value="Nucl-diP-sugar_transferase"/>
</dbReference>
<feature type="domain" description="Nucleotide-diphospho-sugar transferase" evidence="5">
    <location>
        <begin position="93"/>
        <end position="175"/>
    </location>
</feature>
<accession>E1ZQ43</accession>
<feature type="compositionally biased region" description="Gly residues" evidence="3">
    <location>
        <begin position="40"/>
        <end position="49"/>
    </location>
</feature>
<dbReference type="GO" id="GO:0052325">
    <property type="term" value="P:cell wall pectin biosynthetic process"/>
    <property type="evidence" value="ECO:0007669"/>
    <property type="project" value="TreeGrafter"/>
</dbReference>
<gene>
    <name evidence="6" type="ORF">CHLNCDRAFT_59017</name>
</gene>
<dbReference type="OrthoDB" id="540503at2759"/>
<keyword evidence="2" id="KW-0812">Transmembrane</keyword>
<dbReference type="OMA" id="RIRATCC"/>
<feature type="region of interest" description="Disordered" evidence="3">
    <location>
        <begin position="27"/>
        <end position="49"/>
    </location>
</feature>
<dbReference type="Pfam" id="PF03407">
    <property type="entry name" value="Nucleotid_trans"/>
    <property type="match status" value="1"/>
</dbReference>
<evidence type="ECO:0000256" key="3">
    <source>
        <dbReference type="SAM" id="MobiDB-lite"/>
    </source>
</evidence>
<keyword evidence="2" id="KW-0808">Transferase</keyword>
<evidence type="ECO:0000256" key="1">
    <source>
        <dbReference type="ARBA" id="ARBA00007033"/>
    </source>
</evidence>
<organism evidence="7">
    <name type="scientific">Chlorella variabilis</name>
    <name type="common">Green alga</name>
    <dbReference type="NCBI Taxonomy" id="554065"/>
    <lineage>
        <taxon>Eukaryota</taxon>
        <taxon>Viridiplantae</taxon>
        <taxon>Chlorophyta</taxon>
        <taxon>core chlorophytes</taxon>
        <taxon>Trebouxiophyceae</taxon>
        <taxon>Chlorellales</taxon>
        <taxon>Chlorellaceae</taxon>
        <taxon>Chlorella clade</taxon>
        <taxon>Chlorella</taxon>
    </lineage>
</organism>
<evidence type="ECO:0000256" key="4">
    <source>
        <dbReference type="SAM" id="SignalP"/>
    </source>
</evidence>
<sequence>MIWPYLLAALWTSCLCGTASAMRTSLQTRQAEESNTTAAGSGGTTGSGGLCPPLMRELLASRAKQNTIMFAVINEAQFDFARNWLHWVKKVGIDYYFVAATDANTSRRLIDMDEPCFDRVDEKVTALGLQWGHEGWRHMTWAKVFVLDAIVDWGFNVVVSDVDVVWFKDPLPLFDIHQDAGKRIRATCCSARMARAAIMILAIADWRRAAAHITTSTLECAYKLMRTPIVQPHPTAERLKGAFNNSVWMGIIPPSIASNAHSYFLQRLHKVKQVEPYMVHMTWTYNGIPGKRSRLRDAGLWMVDSPEYYNDGSFVTVDLNHPEAPLDYNSWNENEDMVSYHLDSIHKQLQQVYVGMALAAVAKRAFILPQFQCYCEKIWYSVVRCRVVDAQTMPLPVPCPQDYLFDPGHYVDFPDAHGPPLNVREASFLQHEAVPDEIKDSVLTIRPSAELGCTDCTKEEAAEGGGKTVLVPPGLKDGQLLLLLGDKYASYRVWRLSFTGVGTTRRAFGGFSNATHAIQFDKRMEHITTSFCCRRKEETGRYHKEKEMAVMLQMYKEFNFSSLHAAPPRL</sequence>
<dbReference type="PANTHER" id="PTHR46936">
    <property type="entry name" value="ARABINOSYLTRANSFERASE XEG113"/>
    <property type="match status" value="1"/>
</dbReference>
<dbReference type="eggNOG" id="ENOG502SHVW">
    <property type="taxonomic scope" value="Eukaryota"/>
</dbReference>
<dbReference type="GeneID" id="17351470"/>
<dbReference type="STRING" id="554065.E1ZQ43"/>
<dbReference type="RefSeq" id="XP_005844193.1">
    <property type="nucleotide sequence ID" value="XM_005844131.1"/>
</dbReference>
<name>E1ZQ43_CHLVA</name>
<keyword evidence="4" id="KW-0732">Signal</keyword>
<protein>
    <recommendedName>
        <fullName evidence="2">Glycosyltransferase</fullName>
        <ecNumber evidence="2">2.4.2.-</ecNumber>
    </recommendedName>
</protein>
<dbReference type="GO" id="GO:0000139">
    <property type="term" value="C:Golgi membrane"/>
    <property type="evidence" value="ECO:0007669"/>
    <property type="project" value="UniProtKB-SubCell"/>
</dbReference>
<dbReference type="KEGG" id="cvr:CHLNCDRAFT_59017"/>
<comment type="subcellular location">
    <subcellularLocation>
        <location evidence="2">Golgi apparatus membrane</location>
        <topology evidence="2">Single-pass type II membrane protein</topology>
    </subcellularLocation>
</comment>
<dbReference type="PANTHER" id="PTHR46936:SF1">
    <property type="entry name" value="ARABINOSYLTRANSFERASE XEG113"/>
    <property type="match status" value="1"/>
</dbReference>
<dbReference type="EMBL" id="GL433858">
    <property type="protein sequence ID" value="EFN52091.1"/>
    <property type="molecule type" value="Genomic_DNA"/>
</dbReference>
<proteinExistence type="inferred from homology"/>
<feature type="signal peptide" evidence="4">
    <location>
        <begin position="1"/>
        <end position="21"/>
    </location>
</feature>
<keyword evidence="7" id="KW-1185">Reference proteome</keyword>
<dbReference type="InterPro" id="IPR029044">
    <property type="entry name" value="Nucleotide-diphossugar_trans"/>
</dbReference>
<feature type="chain" id="PRO_5003156180" description="Glycosyltransferase" evidence="4">
    <location>
        <begin position="22"/>
        <end position="570"/>
    </location>
</feature>
<keyword evidence="2" id="KW-0735">Signal-anchor</keyword>
<keyword evidence="2" id="KW-0961">Cell wall biogenesis/degradation</keyword>
<dbReference type="SUPFAM" id="SSF53448">
    <property type="entry name" value="Nucleotide-diphospho-sugar transferases"/>
    <property type="match status" value="1"/>
</dbReference>